<feature type="region of interest" description="Disordered" evidence="5">
    <location>
        <begin position="1"/>
        <end position="32"/>
    </location>
</feature>
<dbReference type="InterPro" id="IPR006180">
    <property type="entry name" value="3-OHacyl-CoA_DH_CS"/>
</dbReference>
<dbReference type="Gene3D" id="1.10.1040.10">
    <property type="entry name" value="N-(1-d-carboxylethyl)-l-norvaline Dehydrogenase, domain 2"/>
    <property type="match status" value="1"/>
</dbReference>
<feature type="compositionally biased region" description="Low complexity" evidence="5">
    <location>
        <begin position="8"/>
        <end position="32"/>
    </location>
</feature>
<evidence type="ECO:0000259" key="6">
    <source>
        <dbReference type="Pfam" id="PF00725"/>
    </source>
</evidence>
<dbReference type="GO" id="GO:0070403">
    <property type="term" value="F:NAD+ binding"/>
    <property type="evidence" value="ECO:0007669"/>
    <property type="project" value="InterPro"/>
</dbReference>
<dbReference type="SUPFAM" id="SSF51735">
    <property type="entry name" value="NAD(P)-binding Rossmann-fold domains"/>
    <property type="match status" value="1"/>
</dbReference>
<dbReference type="GO" id="GO:0016616">
    <property type="term" value="F:oxidoreductase activity, acting on the CH-OH group of donors, NAD or NADP as acceptor"/>
    <property type="evidence" value="ECO:0007669"/>
    <property type="project" value="InterPro"/>
</dbReference>
<gene>
    <name evidence="8" type="ORF">PSRA_1294</name>
</gene>
<dbReference type="PROSITE" id="PS00067">
    <property type="entry name" value="3HCDH"/>
    <property type="match status" value="1"/>
</dbReference>
<dbReference type="PIRSF" id="PIRSF000105">
    <property type="entry name" value="HCDH"/>
    <property type="match status" value="1"/>
</dbReference>
<dbReference type="PANTHER" id="PTHR48075:SF5">
    <property type="entry name" value="3-HYDROXYBUTYRYL-COA DEHYDROGENASE"/>
    <property type="match status" value="1"/>
</dbReference>
<dbReference type="PANTHER" id="PTHR48075">
    <property type="entry name" value="3-HYDROXYACYL-COA DEHYDROGENASE FAMILY PROTEIN"/>
    <property type="match status" value="1"/>
</dbReference>
<evidence type="ECO:0000313" key="8">
    <source>
        <dbReference type="EMBL" id="OZG51117.1"/>
    </source>
</evidence>
<dbReference type="GO" id="GO:0006631">
    <property type="term" value="P:fatty acid metabolic process"/>
    <property type="evidence" value="ECO:0007669"/>
    <property type="project" value="InterPro"/>
</dbReference>
<keyword evidence="3" id="KW-0560">Oxidoreductase</keyword>
<keyword evidence="9" id="KW-1185">Reference proteome</keyword>
<comment type="caution">
    <text evidence="8">The sequence shown here is derived from an EMBL/GenBank/DDBJ whole genome shotgun (WGS) entry which is preliminary data.</text>
</comment>
<dbReference type="Pfam" id="PF00725">
    <property type="entry name" value="3HCDH"/>
    <property type="match status" value="1"/>
</dbReference>
<dbReference type="AlphaFoldDB" id="A0A261EWA4"/>
<comment type="pathway">
    <text evidence="1">Lipid metabolism; butanoate metabolism.</text>
</comment>
<dbReference type="Proteomes" id="UP000216725">
    <property type="component" value="Unassembled WGS sequence"/>
</dbReference>
<dbReference type="InterPro" id="IPR022694">
    <property type="entry name" value="3-OHacyl-CoA_DH"/>
</dbReference>
<evidence type="ECO:0000256" key="4">
    <source>
        <dbReference type="PIRSR" id="PIRSR000105-1"/>
    </source>
</evidence>
<name>A0A261EWA4_9BIFI</name>
<feature type="site" description="Important for catalytic activity" evidence="4">
    <location>
        <position position="157"/>
    </location>
</feature>
<dbReference type="InterPro" id="IPR013328">
    <property type="entry name" value="6PGD_dom2"/>
</dbReference>
<dbReference type="RefSeq" id="WP_094661105.1">
    <property type="nucleotide sequence ID" value="NZ_MWWR01000011.1"/>
</dbReference>
<dbReference type="PRINTS" id="PR00411">
    <property type="entry name" value="PNDRDTASEI"/>
</dbReference>
<accession>A0A261EWA4</accession>
<dbReference type="InterPro" id="IPR006108">
    <property type="entry name" value="3HC_DH_C"/>
</dbReference>
<dbReference type="OrthoDB" id="3229174at2"/>
<evidence type="ECO:0000256" key="3">
    <source>
        <dbReference type="ARBA" id="ARBA00023002"/>
    </source>
</evidence>
<organism evidence="8 9">
    <name type="scientific">Pseudoscardovia radai</name>
    <dbReference type="NCBI Taxonomy" id="987066"/>
    <lineage>
        <taxon>Bacteria</taxon>
        <taxon>Bacillati</taxon>
        <taxon>Actinomycetota</taxon>
        <taxon>Actinomycetes</taxon>
        <taxon>Bifidobacteriales</taxon>
        <taxon>Bifidobacteriaceae</taxon>
        <taxon>Pseudoscardovia</taxon>
    </lineage>
</organism>
<feature type="domain" description="3-hydroxyacyl-CoA dehydrogenase C-terminal" evidence="6">
    <location>
        <begin position="204"/>
        <end position="302"/>
    </location>
</feature>
<reference evidence="8 9" key="1">
    <citation type="journal article" date="2017" name="BMC Genomics">
        <title>Comparative genomic and phylogenomic analyses of the Bifidobacteriaceae family.</title>
        <authorList>
            <person name="Lugli G.A."/>
            <person name="Milani C."/>
            <person name="Turroni F."/>
            <person name="Duranti S."/>
            <person name="Mancabelli L."/>
            <person name="Mangifesta M."/>
            <person name="Ferrario C."/>
            <person name="Modesto M."/>
            <person name="Mattarelli P."/>
            <person name="Jiri K."/>
            <person name="van Sinderen D."/>
            <person name="Ventura M."/>
        </authorList>
    </citation>
    <scope>NUCLEOTIDE SEQUENCE [LARGE SCALE GENOMIC DNA]</scope>
    <source>
        <strain evidence="8 9">DSM 24742</strain>
    </source>
</reference>
<evidence type="ECO:0000313" key="9">
    <source>
        <dbReference type="Proteomes" id="UP000216725"/>
    </source>
</evidence>
<dbReference type="EMBL" id="MWWR01000011">
    <property type="protein sequence ID" value="OZG51117.1"/>
    <property type="molecule type" value="Genomic_DNA"/>
</dbReference>
<evidence type="ECO:0000259" key="7">
    <source>
        <dbReference type="Pfam" id="PF02737"/>
    </source>
</evidence>
<proteinExistence type="inferred from homology"/>
<evidence type="ECO:0000256" key="2">
    <source>
        <dbReference type="ARBA" id="ARBA00009463"/>
    </source>
</evidence>
<dbReference type="InterPro" id="IPR006176">
    <property type="entry name" value="3-OHacyl-CoA_DH_NAD-bd"/>
</dbReference>
<dbReference type="InterPro" id="IPR008927">
    <property type="entry name" value="6-PGluconate_DH-like_C_sf"/>
</dbReference>
<evidence type="ECO:0000256" key="5">
    <source>
        <dbReference type="SAM" id="MobiDB-lite"/>
    </source>
</evidence>
<dbReference type="SUPFAM" id="SSF48179">
    <property type="entry name" value="6-phosphogluconate dehydrogenase C-terminal domain-like"/>
    <property type="match status" value="1"/>
</dbReference>
<protein>
    <submittedName>
        <fullName evidence="8">3-hydroxyacyl-CoA dehydrogenase NAD-binding protein</fullName>
    </submittedName>
</protein>
<dbReference type="Gene3D" id="3.40.50.720">
    <property type="entry name" value="NAD(P)-binding Rossmann-like Domain"/>
    <property type="match status" value="1"/>
</dbReference>
<feature type="domain" description="3-hydroxyacyl-CoA dehydrogenase NAD binding" evidence="7">
    <location>
        <begin position="40"/>
        <end position="201"/>
    </location>
</feature>
<comment type="similarity">
    <text evidence="2">Belongs to the 3-hydroxyacyl-CoA dehydrogenase family.</text>
</comment>
<dbReference type="Pfam" id="PF02737">
    <property type="entry name" value="3HCDH_N"/>
    <property type="match status" value="1"/>
</dbReference>
<sequence>MNETTIPTDSQTTDSQTADSAQAQSATAQHSDSAASIRRITVAGAGTMGYSMAEIFARKGYEVTLWNHRWPALDRAKTLIAPEVADSIDYSASDHAFEDADLIVESIVEDIDAKLAFYRQISPLARHDAIIVTNTSGLSINKLATAVTSPRRFLGMHWFNPPTLIPLIEIIKNDATDPTVARTIYDLALAIGKKPAIVEKDVPGFAANRIQLAVVREVCSMVSKGIISPEGADAVMKYGLGFRWSCLGPLETLDFGGIDVFEHVSEYLMPDLEDSHEVPALLKQHYEAGELGVKTGKGFYDYSGDKARQATAERDRKLRAVHDALYGEDN</sequence>
<evidence type="ECO:0000256" key="1">
    <source>
        <dbReference type="ARBA" id="ARBA00005086"/>
    </source>
</evidence>
<dbReference type="InterPro" id="IPR036291">
    <property type="entry name" value="NAD(P)-bd_dom_sf"/>
</dbReference>